<keyword evidence="5 6" id="KW-0472">Membrane</keyword>
<dbReference type="PIRSF" id="PIRSF006324">
    <property type="entry name" value="LeuE"/>
    <property type="match status" value="1"/>
</dbReference>
<proteinExistence type="predicted"/>
<keyword evidence="3 6" id="KW-0812">Transmembrane</keyword>
<feature type="transmembrane region" description="Helical" evidence="6">
    <location>
        <begin position="41"/>
        <end position="65"/>
    </location>
</feature>
<reference evidence="7" key="1">
    <citation type="submission" date="2020-09" db="EMBL/GenBank/DDBJ databases">
        <title>Iningainema tapete sp. nov. (Scytonemataceae, Cyanobacteria) from greenhouses in central Florida (USA) produces two types of nodularin with biosynthetic potential for microcystin-LR and anabaenopeptins.</title>
        <authorList>
            <person name="Berthold D.E."/>
            <person name="Lefler F.W."/>
            <person name="Huang I.-S."/>
            <person name="Abdulla H."/>
            <person name="Zimba P.V."/>
            <person name="Laughinghouse H.D. IV."/>
        </authorList>
    </citation>
    <scope>NUCLEOTIDE SEQUENCE</scope>
    <source>
        <strain evidence="7">BLCCT55</strain>
    </source>
</reference>
<evidence type="ECO:0000256" key="5">
    <source>
        <dbReference type="ARBA" id="ARBA00023136"/>
    </source>
</evidence>
<dbReference type="PANTHER" id="PTHR30086">
    <property type="entry name" value="ARGININE EXPORTER PROTEIN ARGO"/>
    <property type="match status" value="1"/>
</dbReference>
<feature type="transmembrane region" description="Helical" evidence="6">
    <location>
        <begin position="71"/>
        <end position="93"/>
    </location>
</feature>
<keyword evidence="4 6" id="KW-1133">Transmembrane helix</keyword>
<dbReference type="RefSeq" id="WP_190830240.1">
    <property type="nucleotide sequence ID" value="NZ_CAWPPI010000061.1"/>
</dbReference>
<feature type="transmembrane region" description="Helical" evidence="6">
    <location>
        <begin position="113"/>
        <end position="133"/>
    </location>
</feature>
<keyword evidence="8" id="KW-1185">Reference proteome</keyword>
<sequence length="179" mass="19219">MLNVTHLNLFCIAAIVLIITPGPDMLYVIARSIGQGKIAGIVSALGICVGILVHTLAAAIGLSALLMTSALAYNIVKYAGAAYLIYLGIRTILSREEQNTFATRQRISLTTTFSQGVLSNVLNPKIALFFIAFLPQFVDTTQGGIALQIAILGLIFDAMTIFCFVSVAYLICTPKLNEY</sequence>
<comment type="subcellular location">
    <subcellularLocation>
        <location evidence="1">Cell membrane</location>
        <topology evidence="1">Multi-pass membrane protein</topology>
    </subcellularLocation>
</comment>
<dbReference type="PANTHER" id="PTHR30086:SF20">
    <property type="entry name" value="ARGININE EXPORTER PROTEIN ARGO-RELATED"/>
    <property type="match status" value="1"/>
</dbReference>
<feature type="transmembrane region" description="Helical" evidence="6">
    <location>
        <begin position="6"/>
        <end position="29"/>
    </location>
</feature>
<dbReference type="AlphaFoldDB" id="A0A8J6XJC2"/>
<dbReference type="GO" id="GO:0015171">
    <property type="term" value="F:amino acid transmembrane transporter activity"/>
    <property type="evidence" value="ECO:0007669"/>
    <property type="project" value="TreeGrafter"/>
</dbReference>
<evidence type="ECO:0000256" key="3">
    <source>
        <dbReference type="ARBA" id="ARBA00022692"/>
    </source>
</evidence>
<dbReference type="InterPro" id="IPR001123">
    <property type="entry name" value="LeuE-type"/>
</dbReference>
<evidence type="ECO:0000256" key="2">
    <source>
        <dbReference type="ARBA" id="ARBA00022475"/>
    </source>
</evidence>
<evidence type="ECO:0000313" key="7">
    <source>
        <dbReference type="EMBL" id="MBD2773907.1"/>
    </source>
</evidence>
<keyword evidence="2" id="KW-1003">Cell membrane</keyword>
<evidence type="ECO:0000313" key="8">
    <source>
        <dbReference type="Proteomes" id="UP000629098"/>
    </source>
</evidence>
<gene>
    <name evidence="7" type="ORF">ICL16_17965</name>
</gene>
<accession>A0A8J6XJC2</accession>
<feature type="transmembrane region" description="Helical" evidence="6">
    <location>
        <begin position="145"/>
        <end position="172"/>
    </location>
</feature>
<name>A0A8J6XJC2_9CYAN</name>
<protein>
    <submittedName>
        <fullName evidence="7">LysE family translocator</fullName>
    </submittedName>
</protein>
<comment type="caution">
    <text evidence="7">The sequence shown here is derived from an EMBL/GenBank/DDBJ whole genome shotgun (WGS) entry which is preliminary data.</text>
</comment>
<evidence type="ECO:0000256" key="4">
    <source>
        <dbReference type="ARBA" id="ARBA00022989"/>
    </source>
</evidence>
<dbReference type="GO" id="GO:0005886">
    <property type="term" value="C:plasma membrane"/>
    <property type="evidence" value="ECO:0007669"/>
    <property type="project" value="UniProtKB-SubCell"/>
</dbReference>
<evidence type="ECO:0000256" key="1">
    <source>
        <dbReference type="ARBA" id="ARBA00004651"/>
    </source>
</evidence>
<organism evidence="7 8">
    <name type="scientific">Iningainema tapete BLCC-T55</name>
    <dbReference type="NCBI Taxonomy" id="2748662"/>
    <lineage>
        <taxon>Bacteria</taxon>
        <taxon>Bacillati</taxon>
        <taxon>Cyanobacteriota</taxon>
        <taxon>Cyanophyceae</taxon>
        <taxon>Nostocales</taxon>
        <taxon>Scytonemataceae</taxon>
        <taxon>Iningainema tapete</taxon>
    </lineage>
</organism>
<evidence type="ECO:0000256" key="6">
    <source>
        <dbReference type="SAM" id="Phobius"/>
    </source>
</evidence>
<dbReference type="EMBL" id="JACXAE010000061">
    <property type="protein sequence ID" value="MBD2773907.1"/>
    <property type="molecule type" value="Genomic_DNA"/>
</dbReference>
<dbReference type="Pfam" id="PF01810">
    <property type="entry name" value="LysE"/>
    <property type="match status" value="1"/>
</dbReference>
<dbReference type="Proteomes" id="UP000629098">
    <property type="component" value="Unassembled WGS sequence"/>
</dbReference>